<organism evidence="4 5">
    <name type="scientific">Demequina litorisediminis</name>
    <dbReference type="NCBI Taxonomy" id="1849022"/>
    <lineage>
        <taxon>Bacteria</taxon>
        <taxon>Bacillati</taxon>
        <taxon>Actinomycetota</taxon>
        <taxon>Actinomycetes</taxon>
        <taxon>Micrococcales</taxon>
        <taxon>Demequinaceae</taxon>
        <taxon>Demequina</taxon>
    </lineage>
</organism>
<proteinExistence type="predicted"/>
<evidence type="ECO:0000313" key="5">
    <source>
        <dbReference type="Proteomes" id="UP001157125"/>
    </source>
</evidence>
<comment type="caution">
    <text evidence="4">The sequence shown here is derived from an EMBL/GenBank/DDBJ whole genome shotgun (WGS) entry which is preliminary data.</text>
</comment>
<sequence>MNSTRRLSLTSELANATALLTAAGMRVDVGNTHPDDAAEDEALALVLREATTNILRHPRATEVSIVLTPSSLTISNDGAAHEARPLRGLAALRERVTHAGGDLDIRHEGETFALHATVVRP</sequence>
<keyword evidence="1" id="KW-0808">Transferase</keyword>
<keyword evidence="5" id="KW-1185">Reference proteome</keyword>
<dbReference type="PANTHER" id="PTHR24421">
    <property type="entry name" value="NITRATE/NITRITE SENSOR PROTEIN NARX-RELATED"/>
    <property type="match status" value="1"/>
</dbReference>
<keyword evidence="3" id="KW-0902">Two-component regulatory system</keyword>
<evidence type="ECO:0008006" key="6">
    <source>
        <dbReference type="Google" id="ProtNLM"/>
    </source>
</evidence>
<dbReference type="Gene3D" id="3.30.565.10">
    <property type="entry name" value="Histidine kinase-like ATPase, C-terminal domain"/>
    <property type="match status" value="1"/>
</dbReference>
<keyword evidence="2" id="KW-0418">Kinase</keyword>
<dbReference type="PANTHER" id="PTHR24421:SF63">
    <property type="entry name" value="SENSOR HISTIDINE KINASE DESK"/>
    <property type="match status" value="1"/>
</dbReference>
<accession>A0ABQ6IH38</accession>
<reference evidence="5" key="1">
    <citation type="journal article" date="2019" name="Int. J. Syst. Evol. Microbiol.">
        <title>The Global Catalogue of Microorganisms (GCM) 10K type strain sequencing project: providing services to taxonomists for standard genome sequencing and annotation.</title>
        <authorList>
            <consortium name="The Broad Institute Genomics Platform"/>
            <consortium name="The Broad Institute Genome Sequencing Center for Infectious Disease"/>
            <person name="Wu L."/>
            <person name="Ma J."/>
        </authorList>
    </citation>
    <scope>NUCLEOTIDE SEQUENCE [LARGE SCALE GENOMIC DNA]</scope>
    <source>
        <strain evidence="5">NBRC 112299</strain>
    </source>
</reference>
<dbReference type="EMBL" id="BSUN01000001">
    <property type="protein sequence ID" value="GMA37242.1"/>
    <property type="molecule type" value="Genomic_DNA"/>
</dbReference>
<protein>
    <recommendedName>
        <fullName evidence="6">Histidine kinase</fullName>
    </recommendedName>
</protein>
<gene>
    <name evidence="4" type="ORF">GCM10025876_34460</name>
</gene>
<name>A0ABQ6IH38_9MICO</name>
<dbReference type="InterPro" id="IPR036890">
    <property type="entry name" value="HATPase_C_sf"/>
</dbReference>
<dbReference type="InterPro" id="IPR050482">
    <property type="entry name" value="Sensor_HK_TwoCompSys"/>
</dbReference>
<evidence type="ECO:0000313" key="4">
    <source>
        <dbReference type="EMBL" id="GMA37242.1"/>
    </source>
</evidence>
<dbReference type="Proteomes" id="UP001157125">
    <property type="component" value="Unassembled WGS sequence"/>
</dbReference>
<evidence type="ECO:0000256" key="2">
    <source>
        <dbReference type="ARBA" id="ARBA00022777"/>
    </source>
</evidence>
<dbReference type="RefSeq" id="WP_284329013.1">
    <property type="nucleotide sequence ID" value="NZ_BSUN01000001.1"/>
</dbReference>
<evidence type="ECO:0000256" key="1">
    <source>
        <dbReference type="ARBA" id="ARBA00022679"/>
    </source>
</evidence>
<evidence type="ECO:0000256" key="3">
    <source>
        <dbReference type="ARBA" id="ARBA00023012"/>
    </source>
</evidence>